<dbReference type="Gene3D" id="1.10.287.70">
    <property type="match status" value="1"/>
</dbReference>
<keyword evidence="2" id="KW-0813">Transport</keyword>
<evidence type="ECO:0000256" key="6">
    <source>
        <dbReference type="ARBA" id="ARBA00023136"/>
    </source>
</evidence>
<evidence type="ECO:0000313" key="12">
    <source>
        <dbReference type="Proteomes" id="UP000642819"/>
    </source>
</evidence>
<name>A0ABQ3GIE5_9MICC</name>
<feature type="transmembrane region" description="Helical" evidence="9">
    <location>
        <begin position="168"/>
        <end position="186"/>
    </location>
</feature>
<keyword evidence="5" id="KW-0406">Ion transport</keyword>
<evidence type="ECO:0000256" key="3">
    <source>
        <dbReference type="ARBA" id="ARBA00022692"/>
    </source>
</evidence>
<keyword evidence="3 9" id="KW-0812">Transmembrane</keyword>
<evidence type="ECO:0000259" key="10">
    <source>
        <dbReference type="Pfam" id="PF07885"/>
    </source>
</evidence>
<proteinExistence type="predicted"/>
<evidence type="ECO:0000256" key="2">
    <source>
        <dbReference type="ARBA" id="ARBA00022448"/>
    </source>
</evidence>
<comment type="caution">
    <text evidence="11">The sequence shown here is derived from an EMBL/GenBank/DDBJ whole genome shotgun (WGS) entry which is preliminary data.</text>
</comment>
<accession>A0ABQ3GIE5</accession>
<evidence type="ECO:0000313" key="11">
    <source>
        <dbReference type="EMBL" id="GHD05136.1"/>
    </source>
</evidence>
<evidence type="ECO:0000256" key="5">
    <source>
        <dbReference type="ARBA" id="ARBA00023065"/>
    </source>
</evidence>
<dbReference type="InterPro" id="IPR028325">
    <property type="entry name" value="VG_K_chnl"/>
</dbReference>
<dbReference type="PANTHER" id="PTHR11537:SF254">
    <property type="entry name" value="POTASSIUM VOLTAGE-GATED CHANNEL PROTEIN SHAB"/>
    <property type="match status" value="1"/>
</dbReference>
<keyword evidence="4 9" id="KW-1133">Transmembrane helix</keyword>
<dbReference type="PRINTS" id="PR00169">
    <property type="entry name" value="KCHANNEL"/>
</dbReference>
<dbReference type="SUPFAM" id="SSF81324">
    <property type="entry name" value="Voltage-gated potassium channels"/>
    <property type="match status" value="1"/>
</dbReference>
<keyword evidence="6 9" id="KW-0472">Membrane</keyword>
<comment type="subcellular location">
    <subcellularLocation>
        <location evidence="1">Membrane</location>
        <topology evidence="1">Multi-pass membrane protein</topology>
    </subcellularLocation>
</comment>
<evidence type="ECO:0000256" key="8">
    <source>
        <dbReference type="SAM" id="MobiDB-lite"/>
    </source>
</evidence>
<feature type="transmembrane region" description="Helical" evidence="9">
    <location>
        <begin position="30"/>
        <end position="48"/>
    </location>
</feature>
<dbReference type="EMBL" id="BMXK01000005">
    <property type="protein sequence ID" value="GHD05136.1"/>
    <property type="molecule type" value="Genomic_DNA"/>
</dbReference>
<sequence length="234" mass="25630">MKPTPETATAATARAEHPSRVERWERRTEIPMILMALALLAAYAWPVIDTSLPPTLEQFLRTVTWTVWGAFAVDFGIRFSLAERRLRYALHHWYDVLMIAVPAFRPLRILRVLSAARLLNRMLTRRLVGRTSIYVALTSIVCVFFGAIAVLDVEQGHPDANITTIGDALWWAVVTSATVGYGDFYPVTTAGRLIAVGLMLIGIALLGSVTAGVASWAVSAVEKEDSEPGARPAG</sequence>
<gene>
    <name evidence="11" type="ORF">GCM10008096_13640</name>
</gene>
<dbReference type="Pfam" id="PF07885">
    <property type="entry name" value="Ion_trans_2"/>
    <property type="match status" value="1"/>
</dbReference>
<evidence type="ECO:0000256" key="9">
    <source>
        <dbReference type="SAM" id="Phobius"/>
    </source>
</evidence>
<feature type="compositionally biased region" description="Low complexity" evidence="8">
    <location>
        <begin position="1"/>
        <end position="13"/>
    </location>
</feature>
<dbReference type="PANTHER" id="PTHR11537">
    <property type="entry name" value="VOLTAGE-GATED POTASSIUM CHANNEL"/>
    <property type="match status" value="1"/>
</dbReference>
<feature type="transmembrane region" description="Helical" evidence="9">
    <location>
        <begin position="60"/>
        <end position="81"/>
    </location>
</feature>
<evidence type="ECO:0000256" key="4">
    <source>
        <dbReference type="ARBA" id="ARBA00022989"/>
    </source>
</evidence>
<dbReference type="InterPro" id="IPR013099">
    <property type="entry name" value="K_chnl_dom"/>
</dbReference>
<evidence type="ECO:0000256" key="7">
    <source>
        <dbReference type="ARBA" id="ARBA00023303"/>
    </source>
</evidence>
<feature type="region of interest" description="Disordered" evidence="8">
    <location>
        <begin position="1"/>
        <end position="20"/>
    </location>
</feature>
<feature type="domain" description="Potassium channel" evidence="10">
    <location>
        <begin position="140"/>
        <end position="217"/>
    </location>
</feature>
<reference evidence="12" key="1">
    <citation type="journal article" date="2019" name="Int. J. Syst. Evol. Microbiol.">
        <title>The Global Catalogue of Microorganisms (GCM) 10K type strain sequencing project: providing services to taxonomists for standard genome sequencing and annotation.</title>
        <authorList>
            <consortium name="The Broad Institute Genomics Platform"/>
            <consortium name="The Broad Institute Genome Sequencing Center for Infectious Disease"/>
            <person name="Wu L."/>
            <person name="Ma J."/>
        </authorList>
    </citation>
    <scope>NUCLEOTIDE SEQUENCE [LARGE SCALE GENOMIC DNA]</scope>
    <source>
        <strain evidence="12">KCTC 19466</strain>
    </source>
</reference>
<feature type="transmembrane region" description="Helical" evidence="9">
    <location>
        <begin position="127"/>
        <end position="148"/>
    </location>
</feature>
<dbReference type="RefSeq" id="WP_229790998.1">
    <property type="nucleotide sequence ID" value="NZ_BMXK01000005.1"/>
</dbReference>
<dbReference type="Gene3D" id="1.20.5.110">
    <property type="match status" value="1"/>
</dbReference>
<keyword evidence="12" id="KW-1185">Reference proteome</keyword>
<keyword evidence="7" id="KW-0407">Ion channel</keyword>
<feature type="transmembrane region" description="Helical" evidence="9">
    <location>
        <begin position="193"/>
        <end position="218"/>
    </location>
</feature>
<organism evidence="11 12">
    <name type="scientific">Zhihengliuella salsuginis</name>
    <dbReference type="NCBI Taxonomy" id="578222"/>
    <lineage>
        <taxon>Bacteria</taxon>
        <taxon>Bacillati</taxon>
        <taxon>Actinomycetota</taxon>
        <taxon>Actinomycetes</taxon>
        <taxon>Micrococcales</taxon>
        <taxon>Micrococcaceae</taxon>
        <taxon>Zhihengliuella</taxon>
    </lineage>
</organism>
<protein>
    <recommendedName>
        <fullName evidence="10">Potassium channel domain-containing protein</fullName>
    </recommendedName>
</protein>
<dbReference type="Proteomes" id="UP000642819">
    <property type="component" value="Unassembled WGS sequence"/>
</dbReference>
<evidence type="ECO:0000256" key="1">
    <source>
        <dbReference type="ARBA" id="ARBA00004141"/>
    </source>
</evidence>